<accession>A0A8C4QWB9</accession>
<feature type="compositionally biased region" description="Basic and acidic residues" evidence="2">
    <location>
        <begin position="184"/>
        <end position="253"/>
    </location>
</feature>
<feature type="coiled-coil region" evidence="1">
    <location>
        <begin position="112"/>
        <end position="153"/>
    </location>
</feature>
<dbReference type="AlphaFoldDB" id="A0A8C4QWB9"/>
<evidence type="ECO:0000256" key="1">
    <source>
        <dbReference type="SAM" id="Coils"/>
    </source>
</evidence>
<protein>
    <submittedName>
        <fullName evidence="3">Uncharacterized protein</fullName>
    </submittedName>
</protein>
<evidence type="ECO:0000313" key="3">
    <source>
        <dbReference type="Ensembl" id="ENSEBUP00000020660.1"/>
    </source>
</evidence>
<proteinExistence type="predicted"/>
<dbReference type="Ensembl" id="ENSEBUT00000021221.1">
    <property type="protein sequence ID" value="ENSEBUP00000020645.1"/>
    <property type="gene ID" value="ENSEBUG00000012761.1"/>
</dbReference>
<sequence length="253" mass="29762">MDQKKELEQSNPKLQEWMLKQKQDRLRGRLESQRTPEGAVSVTPSFCSNCRETQEVLKLSMKFGEELHHNLNRVELILHQEQTLREEALAEKMKLMRRNLELEFQLESRPVKKDIPRQQKQLENRILELEAELEEERNNVQTLTANAERRKEQVRNFSLIIKYFFILHSDSPEGAGDRMLAQRGHGDRSDRVHGDRSERVHGDRSKRVHGDRSDRVHGDQSDWVHGDRSDRGHGNRSDWVHGDRSDRIHGDQS</sequence>
<keyword evidence="4" id="KW-1185">Reference proteome</keyword>
<reference evidence="3" key="1">
    <citation type="submission" date="2025-05" db="UniProtKB">
        <authorList>
            <consortium name="Ensembl"/>
        </authorList>
    </citation>
    <scope>IDENTIFICATION</scope>
</reference>
<feature type="region of interest" description="Disordered" evidence="2">
    <location>
        <begin position="1"/>
        <end position="43"/>
    </location>
</feature>
<feature type="compositionally biased region" description="Basic and acidic residues" evidence="2">
    <location>
        <begin position="19"/>
        <end position="34"/>
    </location>
</feature>
<dbReference type="Ensembl" id="ENSEBUT00000021236.1">
    <property type="protein sequence ID" value="ENSEBUP00000020660.1"/>
    <property type="gene ID" value="ENSEBUG00000012761.1"/>
</dbReference>
<keyword evidence="1" id="KW-0175">Coiled coil</keyword>
<evidence type="ECO:0000313" key="4">
    <source>
        <dbReference type="Proteomes" id="UP000694388"/>
    </source>
</evidence>
<feature type="region of interest" description="Disordered" evidence="2">
    <location>
        <begin position="176"/>
        <end position="253"/>
    </location>
</feature>
<evidence type="ECO:0000256" key="2">
    <source>
        <dbReference type="SAM" id="MobiDB-lite"/>
    </source>
</evidence>
<organism evidence="3 4">
    <name type="scientific">Eptatretus burgeri</name>
    <name type="common">Inshore hagfish</name>
    <dbReference type="NCBI Taxonomy" id="7764"/>
    <lineage>
        <taxon>Eukaryota</taxon>
        <taxon>Metazoa</taxon>
        <taxon>Chordata</taxon>
        <taxon>Craniata</taxon>
        <taxon>Vertebrata</taxon>
        <taxon>Cyclostomata</taxon>
        <taxon>Myxini</taxon>
        <taxon>Myxiniformes</taxon>
        <taxon>Myxinidae</taxon>
        <taxon>Eptatretinae</taxon>
        <taxon>Eptatretus</taxon>
    </lineage>
</organism>
<dbReference type="Proteomes" id="UP000694388">
    <property type="component" value="Unplaced"/>
</dbReference>
<name>A0A8C4QWB9_EPTBU</name>
<dbReference type="Ensembl" id="ENSEBUT00000021211.1">
    <property type="protein sequence ID" value="ENSEBUP00000020635.1"/>
    <property type="gene ID" value="ENSEBUG00000012761.1"/>
</dbReference>